<proteinExistence type="predicted"/>
<reference evidence="1 2" key="1">
    <citation type="submission" date="2017-04" db="EMBL/GenBank/DDBJ databases">
        <title>Complete Genome Sequence of Lytic Bacteriophage PM2 Infecting Proteus mirabilis Isolates.</title>
        <authorList>
            <person name="Kim D."/>
            <person name="Kim Y.J."/>
            <person name="Han B.K."/>
            <person name="Kim H."/>
        </authorList>
    </citation>
    <scope>NUCLEOTIDE SEQUENCE [LARGE SCALE GENOMIC DNA]</scope>
</reference>
<keyword evidence="2" id="KW-1185">Reference proteome</keyword>
<organism evidence="1 2">
    <name type="scientific">Proteus phage PM2</name>
    <dbReference type="NCBI Taxonomy" id="2025809"/>
    <lineage>
        <taxon>Viruses</taxon>
        <taxon>Duplodnaviria</taxon>
        <taxon>Heunggongvirae</taxon>
        <taxon>Uroviricota</taxon>
        <taxon>Caudoviricetes</taxon>
        <taxon>Pantevenvirales</taxon>
        <taxon>Straboviridae</taxon>
        <taxon>Bragavirus</taxon>
        <taxon>Bragavirus pm2</taxon>
    </lineage>
</organism>
<accession>A0A249XWI3</accession>
<evidence type="ECO:0000313" key="1">
    <source>
        <dbReference type="EMBL" id="ASZ76343.1"/>
    </source>
</evidence>
<protein>
    <submittedName>
        <fullName evidence="1">Uncharacterized protein</fullName>
    </submittedName>
</protein>
<dbReference type="GeneID" id="65109496"/>
<dbReference type="EMBL" id="MF001355">
    <property type="protein sequence ID" value="ASZ76343.1"/>
    <property type="molecule type" value="Genomic_DNA"/>
</dbReference>
<dbReference type="KEGG" id="vg:65109496"/>
<name>A0A249XWI3_9CAUD</name>
<dbReference type="RefSeq" id="YP_010091951.1">
    <property type="nucleotide sequence ID" value="NC_055727.1"/>
</dbReference>
<dbReference type="Proteomes" id="UP000257595">
    <property type="component" value="Segment"/>
</dbReference>
<sequence length="72" mass="8427">MQIKTEIDEGLPTRIKKTINYGPLNRRTTTLVQLKHKDEIDYTFEFSGLIVSGVDVDELRRFKLLLNSFKEL</sequence>
<evidence type="ECO:0000313" key="2">
    <source>
        <dbReference type="Proteomes" id="UP000257595"/>
    </source>
</evidence>